<accession>A0A2U8E3G0</accession>
<dbReference type="EMBL" id="CP023004">
    <property type="protein sequence ID" value="AWI09306.1"/>
    <property type="molecule type" value="Genomic_DNA"/>
</dbReference>
<evidence type="ECO:0008006" key="3">
    <source>
        <dbReference type="Google" id="ProtNLM"/>
    </source>
</evidence>
<evidence type="ECO:0000313" key="1">
    <source>
        <dbReference type="EMBL" id="AWI09306.1"/>
    </source>
</evidence>
<sequence>MLAFFVFGAGIHAADLNKVVYYSEYGAAGDGVTDDFDAIIRAHAAANEKGLRVRADAGAVYYIGAASKTATIQTDTDWGDARFIIDDSKVTVENRGKNVFNISSKLSPVKITSVKTLRKNQASLGVTLPHNAFVVVTDNTTRRYIRMGLNKNDGSAQTDVFVVDKNGNIDGGTPVIWDYDNITSMTAWPIDPGILTVRGGHFTTIANQAESRYTYYARGVGITRSNVAIDGVTHAIKGERDHGAPYNGFIMIAGCSGVMVKNCRLSGHKTYTTIGRANAPVSMGSYDIIVNKAANVTFKDCRQLNNIHDGKIWGIFGSNYSKNLTFDNVVFSRFDAHMGVANATIKNSALGHQGINLIGSGVFLVENTRVHGASFINLRRDYGSTWEGEIIIRNCEYIPRNGVRADAVLINGGNSGRHNFGYACHMPEKVTIDGLVIDDGNPVENYQGPKIFAPFNADYKDADYVEKYPYAITREVNIRGLKTKSGKPYIVSKNRFLFRNVRVTEQK</sequence>
<dbReference type="InterPro" id="IPR012334">
    <property type="entry name" value="Pectin_lyas_fold"/>
</dbReference>
<dbReference type="Proteomes" id="UP000244896">
    <property type="component" value="Chromosome"/>
</dbReference>
<proteinExistence type="predicted"/>
<evidence type="ECO:0000313" key="2">
    <source>
        <dbReference type="Proteomes" id="UP000244896"/>
    </source>
</evidence>
<reference evidence="1 2" key="1">
    <citation type="journal article" date="2018" name="Syst. Appl. Microbiol.">
        <title>Ereboglobus luteus gen. nov. sp. nov. from cockroach guts, and new insights into the oxygen relationship of the genera Opitutus and Didymococcus (Verrucomicrobia: Opitutaceae).</title>
        <authorList>
            <person name="Tegtmeier D."/>
            <person name="Belitz A."/>
            <person name="Radek R."/>
            <person name="Heimerl T."/>
            <person name="Brune A."/>
        </authorList>
    </citation>
    <scope>NUCLEOTIDE SEQUENCE [LARGE SCALE GENOMIC DNA]</scope>
    <source>
        <strain evidence="1 2">Ho45</strain>
    </source>
</reference>
<name>A0A2U8E3G0_9BACT</name>
<dbReference type="Gene3D" id="2.160.20.10">
    <property type="entry name" value="Single-stranded right-handed beta-helix, Pectin lyase-like"/>
    <property type="match status" value="1"/>
</dbReference>
<dbReference type="InterPro" id="IPR011050">
    <property type="entry name" value="Pectin_lyase_fold/virulence"/>
</dbReference>
<dbReference type="SUPFAM" id="SSF51126">
    <property type="entry name" value="Pectin lyase-like"/>
    <property type="match status" value="1"/>
</dbReference>
<dbReference type="AlphaFoldDB" id="A0A2U8E3G0"/>
<protein>
    <recommendedName>
        <fullName evidence="3">Pectate lyase superfamily protein domain-containing protein</fullName>
    </recommendedName>
</protein>
<dbReference type="KEGG" id="elut:CKA38_08675"/>
<organism evidence="1 2">
    <name type="scientific">Ereboglobus luteus</name>
    <dbReference type="NCBI Taxonomy" id="1796921"/>
    <lineage>
        <taxon>Bacteria</taxon>
        <taxon>Pseudomonadati</taxon>
        <taxon>Verrucomicrobiota</taxon>
        <taxon>Opitutia</taxon>
        <taxon>Opitutales</taxon>
        <taxon>Opitutaceae</taxon>
        <taxon>Ereboglobus</taxon>
    </lineage>
</organism>
<keyword evidence="2" id="KW-1185">Reference proteome</keyword>
<gene>
    <name evidence="1" type="ORF">CKA38_08675</name>
</gene>